<dbReference type="EMBL" id="JAGMUV010000001">
    <property type="protein sequence ID" value="KAH7176657.1"/>
    <property type="molecule type" value="Genomic_DNA"/>
</dbReference>
<accession>A0A9P9FVC3</accession>
<gene>
    <name evidence="4" type="ORF">EDB81DRAFT_864199</name>
</gene>
<comment type="cofactor">
    <cofactor evidence="1 3">
        <name>pyridoxal 5'-phosphate</name>
        <dbReference type="ChEBI" id="CHEBI:597326"/>
    </cofactor>
</comment>
<evidence type="ECO:0000313" key="4">
    <source>
        <dbReference type="EMBL" id="KAH7176657.1"/>
    </source>
</evidence>
<dbReference type="Pfam" id="PF01053">
    <property type="entry name" value="Cys_Met_Meta_PP"/>
    <property type="match status" value="1"/>
</dbReference>
<evidence type="ECO:0000256" key="2">
    <source>
        <dbReference type="ARBA" id="ARBA00022898"/>
    </source>
</evidence>
<dbReference type="InterPro" id="IPR015424">
    <property type="entry name" value="PyrdxlP-dep_Trfase"/>
</dbReference>
<dbReference type="PANTHER" id="PTHR42699">
    <property type="match status" value="1"/>
</dbReference>
<keyword evidence="4" id="KW-0808">Transferase</keyword>
<dbReference type="InterPro" id="IPR015422">
    <property type="entry name" value="PyrdxlP-dep_Trfase_small"/>
</dbReference>
<dbReference type="PANTHER" id="PTHR42699:SF1">
    <property type="entry name" value="CYSTATHIONINE GAMMA-SYNTHASE-RELATED"/>
    <property type="match status" value="1"/>
</dbReference>
<dbReference type="InterPro" id="IPR000277">
    <property type="entry name" value="Cys/Met-Metab_PyrdxlP-dep_enz"/>
</dbReference>
<protein>
    <submittedName>
        <fullName evidence="4">Pyridoxal phosphate-dependent transferase</fullName>
    </submittedName>
</protein>
<dbReference type="InterPro" id="IPR051750">
    <property type="entry name" value="Trans-sulfuration_enzymes"/>
</dbReference>
<evidence type="ECO:0000256" key="3">
    <source>
        <dbReference type="RuleBase" id="RU362118"/>
    </source>
</evidence>
<name>A0A9P9FVC3_9HYPO</name>
<dbReference type="InterPro" id="IPR015421">
    <property type="entry name" value="PyrdxlP-dep_Trfase_major"/>
</dbReference>
<dbReference type="GO" id="GO:0030170">
    <property type="term" value="F:pyridoxal phosphate binding"/>
    <property type="evidence" value="ECO:0007669"/>
    <property type="project" value="InterPro"/>
</dbReference>
<keyword evidence="2 3" id="KW-0663">Pyridoxal phosphate</keyword>
<evidence type="ECO:0000256" key="1">
    <source>
        <dbReference type="ARBA" id="ARBA00001933"/>
    </source>
</evidence>
<sequence length="552" mass="60651">MALTNLGGPLPPGDRHAVSVYLPTWRDTVGWCKRDLELLALMKTGYPRFFIPLNVRHLAERLIEWAATSRTSEAVTDEPTKLLTIPGQMALLIAGKGYAGSCRRYLEAQGKGAIVVLGISFSGAAEFLNDTTSASSPRPHEDVYAVVYPSKLASEAKSFWQHTGFGISSRCAEFWLENAPFLQPNGAPSNGLISKVTLTETKVAKNVLQTRIGSLISTETNEVGVDAVYLHATGMSSISHSATALSKLRGNEQQVCRVAIFGFLYVDTFKVLSKVYGFDCKLYGHATPSDLDQLETDLARGLHIDALYTEFPGNPLLGSVDLERLYALSKKHDFLLVVDDTVATSVNVSLISFCDVVCTSLTKLFSGGCNVMGGSVVLNPQSDKFKQLQQVFAEQYDDVYFPEDVLAMEKNSADFAERVVIASRNAERVSDVLRKHPAVLQVFYPKGNPTQGVYERYQRPGKGYGYLLSVRFKQTEAAVAFHDALNVAKGPSLGTNFTLCCAYTLFAHFNELEWAAQYGVVEHLVRISVGIEEWEQLEYLLRTALGAAAKHE</sequence>
<dbReference type="AlphaFoldDB" id="A0A9P9FVC3"/>
<comment type="similarity">
    <text evidence="3">Belongs to the trans-sulfuration enzymes family.</text>
</comment>
<evidence type="ECO:0000313" key="5">
    <source>
        <dbReference type="Proteomes" id="UP000738349"/>
    </source>
</evidence>
<comment type="caution">
    <text evidence="4">The sequence shown here is derived from an EMBL/GenBank/DDBJ whole genome shotgun (WGS) entry which is preliminary data.</text>
</comment>
<dbReference type="SUPFAM" id="SSF53383">
    <property type="entry name" value="PLP-dependent transferases"/>
    <property type="match status" value="1"/>
</dbReference>
<organism evidence="4 5">
    <name type="scientific">Dactylonectria macrodidyma</name>
    <dbReference type="NCBI Taxonomy" id="307937"/>
    <lineage>
        <taxon>Eukaryota</taxon>
        <taxon>Fungi</taxon>
        <taxon>Dikarya</taxon>
        <taxon>Ascomycota</taxon>
        <taxon>Pezizomycotina</taxon>
        <taxon>Sordariomycetes</taxon>
        <taxon>Hypocreomycetidae</taxon>
        <taxon>Hypocreales</taxon>
        <taxon>Nectriaceae</taxon>
        <taxon>Dactylonectria</taxon>
    </lineage>
</organism>
<dbReference type="Gene3D" id="3.90.1150.10">
    <property type="entry name" value="Aspartate Aminotransferase, domain 1"/>
    <property type="match status" value="1"/>
</dbReference>
<dbReference type="GO" id="GO:0003962">
    <property type="term" value="F:cystathionine gamma-synthase activity"/>
    <property type="evidence" value="ECO:0007669"/>
    <property type="project" value="TreeGrafter"/>
</dbReference>
<dbReference type="Gene3D" id="3.40.640.10">
    <property type="entry name" value="Type I PLP-dependent aspartate aminotransferase-like (Major domain)"/>
    <property type="match status" value="1"/>
</dbReference>
<proteinExistence type="inferred from homology"/>
<keyword evidence="5" id="KW-1185">Reference proteome</keyword>
<dbReference type="Proteomes" id="UP000738349">
    <property type="component" value="Unassembled WGS sequence"/>
</dbReference>
<reference evidence="4" key="1">
    <citation type="journal article" date="2021" name="Nat. Commun.">
        <title>Genetic determinants of endophytism in the Arabidopsis root mycobiome.</title>
        <authorList>
            <person name="Mesny F."/>
            <person name="Miyauchi S."/>
            <person name="Thiergart T."/>
            <person name="Pickel B."/>
            <person name="Atanasova L."/>
            <person name="Karlsson M."/>
            <person name="Huettel B."/>
            <person name="Barry K.W."/>
            <person name="Haridas S."/>
            <person name="Chen C."/>
            <person name="Bauer D."/>
            <person name="Andreopoulos W."/>
            <person name="Pangilinan J."/>
            <person name="LaButti K."/>
            <person name="Riley R."/>
            <person name="Lipzen A."/>
            <person name="Clum A."/>
            <person name="Drula E."/>
            <person name="Henrissat B."/>
            <person name="Kohler A."/>
            <person name="Grigoriev I.V."/>
            <person name="Martin F.M."/>
            <person name="Hacquard S."/>
        </authorList>
    </citation>
    <scope>NUCLEOTIDE SEQUENCE</scope>
    <source>
        <strain evidence="4">MPI-CAGE-AT-0147</strain>
    </source>
</reference>
<dbReference type="GO" id="GO:0019346">
    <property type="term" value="P:transsulfuration"/>
    <property type="evidence" value="ECO:0007669"/>
    <property type="project" value="InterPro"/>
</dbReference>
<dbReference type="OrthoDB" id="310895at2759"/>